<dbReference type="GO" id="GO:0005634">
    <property type="term" value="C:nucleus"/>
    <property type="evidence" value="ECO:0007669"/>
    <property type="project" value="UniProtKB-SubCell"/>
</dbReference>
<keyword evidence="19" id="KW-1185">Reference proteome</keyword>
<evidence type="ECO:0000256" key="1">
    <source>
        <dbReference type="ARBA" id="ARBA00003783"/>
    </source>
</evidence>
<evidence type="ECO:0000313" key="18">
    <source>
        <dbReference type="EMBL" id="PWA30928.1"/>
    </source>
</evidence>
<dbReference type="GO" id="GO:0031966">
    <property type="term" value="C:mitochondrial membrane"/>
    <property type="evidence" value="ECO:0007669"/>
    <property type="project" value="UniProtKB-SubCell"/>
</dbReference>
<dbReference type="PANTHER" id="PTHR13475">
    <property type="entry name" value="NEUGRIN"/>
    <property type="match status" value="1"/>
</dbReference>
<dbReference type="GO" id="GO:0005576">
    <property type="term" value="C:extracellular region"/>
    <property type="evidence" value="ECO:0007669"/>
    <property type="project" value="UniProtKB-SubCell"/>
</dbReference>
<proteinExistence type="inferred from homology"/>
<feature type="region of interest" description="Disordered" evidence="17">
    <location>
        <begin position="289"/>
        <end position="311"/>
    </location>
</feature>
<evidence type="ECO:0000256" key="11">
    <source>
        <dbReference type="ARBA" id="ARBA00022782"/>
    </source>
</evidence>
<evidence type="ECO:0000256" key="14">
    <source>
        <dbReference type="ARBA" id="ARBA00023180"/>
    </source>
</evidence>
<name>A0A315WJ78_GAMAF</name>
<organism evidence="18 19">
    <name type="scientific">Gambusia affinis</name>
    <name type="common">Western mosquitofish</name>
    <name type="synonym">Heterandria affinis</name>
    <dbReference type="NCBI Taxonomy" id="33528"/>
    <lineage>
        <taxon>Eukaryota</taxon>
        <taxon>Metazoa</taxon>
        <taxon>Chordata</taxon>
        <taxon>Craniata</taxon>
        <taxon>Vertebrata</taxon>
        <taxon>Euteleostomi</taxon>
        <taxon>Actinopterygii</taxon>
        <taxon>Neopterygii</taxon>
        <taxon>Teleostei</taxon>
        <taxon>Neoteleostei</taxon>
        <taxon>Acanthomorphata</taxon>
        <taxon>Ovalentaria</taxon>
        <taxon>Atherinomorphae</taxon>
        <taxon>Cyprinodontiformes</taxon>
        <taxon>Poeciliidae</taxon>
        <taxon>Poeciliinae</taxon>
        <taxon>Gambusia</taxon>
    </lineage>
</organism>
<protein>
    <recommendedName>
        <fullName evidence="7">Neugrin</fullName>
    </recommendedName>
    <alternativeName>
        <fullName evidence="16">Neurite outgrowth-associated protein</fullName>
    </alternativeName>
</protein>
<keyword evidence="9" id="KW-0964">Secreted</keyword>
<evidence type="ECO:0000256" key="6">
    <source>
        <dbReference type="ARBA" id="ARBA00011308"/>
    </source>
</evidence>
<evidence type="ECO:0000256" key="15">
    <source>
        <dbReference type="ARBA" id="ARBA00023242"/>
    </source>
</evidence>
<comment type="similarity">
    <text evidence="5">Belongs to the neugrin family.</text>
</comment>
<keyword evidence="12" id="KW-0496">Mitochondrion</keyword>
<gene>
    <name evidence="18" type="ORF">CCH79_00010698</name>
</gene>
<evidence type="ECO:0000256" key="8">
    <source>
        <dbReference type="ARBA" id="ARBA00022473"/>
    </source>
</evidence>
<evidence type="ECO:0000256" key="16">
    <source>
        <dbReference type="ARBA" id="ARBA00029657"/>
    </source>
</evidence>
<accession>A0A315WJ78</accession>
<evidence type="ECO:0000256" key="17">
    <source>
        <dbReference type="SAM" id="MobiDB-lite"/>
    </source>
</evidence>
<dbReference type="InterPro" id="IPR010487">
    <property type="entry name" value="NGRN/Rrg9"/>
</dbReference>
<comment type="subunit">
    <text evidence="6">Forms a regulatory protein-RNA complex, consisting of RCC1L, NGRN, RPUSD3, RPUSD4, TRUB2, FASTKD2 and 16S mt-rRNA. Interacts with 16S mt-rRNA; this interaction is direct.</text>
</comment>
<feature type="compositionally biased region" description="Acidic residues" evidence="17">
    <location>
        <begin position="373"/>
        <end position="384"/>
    </location>
</feature>
<dbReference type="PANTHER" id="PTHR13475:SF4">
    <property type="entry name" value="NEUGRIN"/>
    <property type="match status" value="1"/>
</dbReference>
<sequence>MVQTPQTGHENSPGYGMQTGHLLKRYCSDRAAVTPLPGVSAPAGLAPLLAAAQPSLCLVSAGKAVRLVIWLVHDKPIRADNYQCLQSWLPYRIFTVRFPSDWLQYSSLKPNQQTRPSMSMARPLQVCCLLFRFSAPSLASPVYLNGVRFSSRGSSKVWVDSQNLVSGDRTRPQTSRFNDDVEPELEGLEDKLQAVLDKEKKRQRSVKFDMIRRKMTPPGAPQRKLTWDAIEQIRYLKQEQPEEWTIKRLAEGFSVPQDVILRVLKSKFTPSPNRKVKQDAKVMVRLSQQALASDSRRQESKLKLPQSQTPATLIPRQTEDAPISETAPVQVLQSKDSASLVPAQPAKLPAGTYKEARVKGSTVDRDGFSTKETEEDEEWEESWDGQVLTEEDLEEILDMDKPAPVVQVGNDFFDAEGNFLANEPVNTNLPPQTYFLTKTTPAATLSSMTTATANSMATDLEEGTNLKLWRYKITDTSLTESLVRSSLKSMVKDTQFWVMRESL</sequence>
<evidence type="ECO:0000256" key="4">
    <source>
        <dbReference type="ARBA" id="ARBA00004613"/>
    </source>
</evidence>
<evidence type="ECO:0000256" key="9">
    <source>
        <dbReference type="ARBA" id="ARBA00022525"/>
    </source>
</evidence>
<dbReference type="Pfam" id="PF06413">
    <property type="entry name" value="Neugrin"/>
    <property type="match status" value="1"/>
</dbReference>
<keyword evidence="8" id="KW-0217">Developmental protein</keyword>
<dbReference type="AlphaFoldDB" id="A0A315WJ78"/>
<keyword evidence="10" id="KW-0732">Signal</keyword>
<comment type="function">
    <text evidence="1">Plays an essential role in mitochondrial ribosome biogenesis. As a component of a functional protein-RNA module, consisting of RCC1L, NGRN, RPUSD3, RPUSD4, TRUB2, FASTKD2 and 16S mitochondrial ribosomal RNA (16S mt-rRNA), controls 16S mt-rRNA abundance and is required for intra-mitochondrial translation of core subunits of the oxidative phosphorylation system.</text>
</comment>
<keyword evidence="13" id="KW-0472">Membrane</keyword>
<keyword evidence="14" id="KW-0325">Glycoprotein</keyword>
<feature type="region of interest" description="Disordered" evidence="17">
    <location>
        <begin position="365"/>
        <end position="384"/>
    </location>
</feature>
<comment type="subcellular location">
    <subcellularLocation>
        <location evidence="3">Mitochondrion membrane</location>
    </subcellularLocation>
    <subcellularLocation>
        <location evidence="2">Nucleus</location>
    </subcellularLocation>
    <subcellularLocation>
        <location evidence="4">Secreted</location>
    </subcellularLocation>
</comment>
<evidence type="ECO:0000256" key="2">
    <source>
        <dbReference type="ARBA" id="ARBA00004123"/>
    </source>
</evidence>
<dbReference type="GO" id="GO:0030154">
    <property type="term" value="P:cell differentiation"/>
    <property type="evidence" value="ECO:0007669"/>
    <property type="project" value="UniProtKB-KW"/>
</dbReference>
<comment type="caution">
    <text evidence="18">The sequence shown here is derived from an EMBL/GenBank/DDBJ whole genome shotgun (WGS) entry which is preliminary data.</text>
</comment>
<keyword evidence="15" id="KW-0539">Nucleus</keyword>
<evidence type="ECO:0000256" key="7">
    <source>
        <dbReference type="ARBA" id="ARBA00016593"/>
    </source>
</evidence>
<dbReference type="Proteomes" id="UP000250572">
    <property type="component" value="Unassembled WGS sequence"/>
</dbReference>
<evidence type="ECO:0000256" key="13">
    <source>
        <dbReference type="ARBA" id="ARBA00023136"/>
    </source>
</evidence>
<dbReference type="EMBL" id="NHOQ01000318">
    <property type="protein sequence ID" value="PWA30928.1"/>
    <property type="molecule type" value="Genomic_DNA"/>
</dbReference>
<dbReference type="STRING" id="33528.ENSGAFP00000001871"/>
<evidence type="ECO:0000256" key="3">
    <source>
        <dbReference type="ARBA" id="ARBA00004325"/>
    </source>
</evidence>
<evidence type="ECO:0000256" key="10">
    <source>
        <dbReference type="ARBA" id="ARBA00022729"/>
    </source>
</evidence>
<evidence type="ECO:0000256" key="5">
    <source>
        <dbReference type="ARBA" id="ARBA00008082"/>
    </source>
</evidence>
<reference evidence="18 19" key="1">
    <citation type="journal article" date="2018" name="G3 (Bethesda)">
        <title>A High-Quality Reference Genome for the Invasive Mosquitofish Gambusia affinis Using a Chicago Library.</title>
        <authorList>
            <person name="Hoffberg S.L."/>
            <person name="Troendle N.J."/>
            <person name="Glenn T.C."/>
            <person name="Mahmud O."/>
            <person name="Louha S."/>
            <person name="Chalopin D."/>
            <person name="Bennetzen J.L."/>
            <person name="Mauricio R."/>
        </authorList>
    </citation>
    <scope>NUCLEOTIDE SEQUENCE [LARGE SCALE GENOMIC DNA]</scope>
    <source>
        <strain evidence="18">NE01/NJP1002.9</strain>
        <tissue evidence="18">Muscle</tissue>
    </source>
</reference>
<keyword evidence="11" id="KW-0221">Differentiation</keyword>
<evidence type="ECO:0000256" key="12">
    <source>
        <dbReference type="ARBA" id="ARBA00023128"/>
    </source>
</evidence>
<evidence type="ECO:0000313" key="19">
    <source>
        <dbReference type="Proteomes" id="UP000250572"/>
    </source>
</evidence>